<feature type="region of interest" description="Disordered" evidence="1">
    <location>
        <begin position="355"/>
        <end position="374"/>
    </location>
</feature>
<proteinExistence type="predicted"/>
<name>A0A815QMC8_ADIRI</name>
<feature type="region of interest" description="Disordered" evidence="1">
    <location>
        <begin position="1"/>
        <end position="25"/>
    </location>
</feature>
<feature type="compositionally biased region" description="Polar residues" evidence="1">
    <location>
        <begin position="388"/>
        <end position="399"/>
    </location>
</feature>
<sequence>MNISSPPSSMNRTSEFQPEASTPTGATLRLTIEYRIRPTPSGHFIEDLSMENTIDTREEKIEYHYIEDRDNLQYASTLTKEHSEHLPPKHLPVEQHPNLERARILLTSEAPASNTNQDDEVLIRDTIVQHISEDEKSTSSEEVVFEEWSEEFRCRRTEVYDQQTHKLLRTTIDETSERVKSDVIKEEYKEKNERIKGHKSYDVVKEVYRRVPANTVEPGRATIVSTVDNSQSHLYEEIAQVPSSVRPTTSSANDQRIVIEHKPGNDQWTSEDIYTTEIVYDAKLARDIESSTHLDRSSARFDSRTPTPTPPPPSTNYDRVRIGQYPPIPSANQATISTVPSSNYDRISSIATTTTTHLPERRPTEREEHVSEEYEVEFERRHLDRRSPFNQHQTTNIGTRQGRDETSEEEVSDPYVITGDNTYSGLTAIVNEAGQRRNSDWRQKLKEVYTPASDDERFDQQKETFEHRNLISPIPYMSQFGKQINGSYAAQRVLIVPTSNQEQMNHLERKVPAQDKASPLLRHVIKEILVCRPRGSSSSPEKALHHQISHDPLLLNEMKDEKESALDADDTARSRETTKKVISVTRTDDERPQPPRRSSSSSSIIDDRRTRFEQQQQFDSSSGFSTNVSDRPTFGRVGELKTAFESSTTTSTRDDSSKFRSTTTPGLIEQRRRLFEDQEQTNKEWSATNRRPVRIKHYYFPNF</sequence>
<feature type="region of interest" description="Disordered" evidence="1">
    <location>
        <begin position="385"/>
        <end position="418"/>
    </location>
</feature>
<feature type="compositionally biased region" description="Basic and acidic residues" evidence="1">
    <location>
        <begin position="557"/>
        <end position="579"/>
    </location>
</feature>
<gene>
    <name evidence="2" type="ORF">XAT740_LOCUS37656</name>
</gene>
<keyword evidence="3" id="KW-1185">Reference proteome</keyword>
<dbReference type="EMBL" id="CAJNOR010003982">
    <property type="protein sequence ID" value="CAF1465087.1"/>
    <property type="molecule type" value="Genomic_DNA"/>
</dbReference>
<comment type="caution">
    <text evidence="2">The sequence shown here is derived from an EMBL/GenBank/DDBJ whole genome shotgun (WGS) entry which is preliminary data.</text>
</comment>
<feature type="compositionally biased region" description="Low complexity" evidence="1">
    <location>
        <begin position="613"/>
        <end position="625"/>
    </location>
</feature>
<feature type="compositionally biased region" description="Basic and acidic residues" evidence="1">
    <location>
        <begin position="290"/>
        <end position="303"/>
    </location>
</feature>
<evidence type="ECO:0000313" key="2">
    <source>
        <dbReference type="EMBL" id="CAF1465087.1"/>
    </source>
</evidence>
<evidence type="ECO:0000313" key="3">
    <source>
        <dbReference type="Proteomes" id="UP000663828"/>
    </source>
</evidence>
<dbReference type="Proteomes" id="UP000663828">
    <property type="component" value="Unassembled WGS sequence"/>
</dbReference>
<organism evidence="2 3">
    <name type="scientific">Adineta ricciae</name>
    <name type="common">Rotifer</name>
    <dbReference type="NCBI Taxonomy" id="249248"/>
    <lineage>
        <taxon>Eukaryota</taxon>
        <taxon>Metazoa</taxon>
        <taxon>Spiralia</taxon>
        <taxon>Gnathifera</taxon>
        <taxon>Rotifera</taxon>
        <taxon>Eurotatoria</taxon>
        <taxon>Bdelloidea</taxon>
        <taxon>Adinetida</taxon>
        <taxon>Adinetidae</taxon>
        <taxon>Adineta</taxon>
    </lineage>
</organism>
<feature type="region of interest" description="Disordered" evidence="1">
    <location>
        <begin position="290"/>
        <end position="319"/>
    </location>
</feature>
<dbReference type="AlphaFoldDB" id="A0A815QMC8"/>
<evidence type="ECO:0000256" key="1">
    <source>
        <dbReference type="SAM" id="MobiDB-lite"/>
    </source>
</evidence>
<protein>
    <submittedName>
        <fullName evidence="2">Uncharacterized protein</fullName>
    </submittedName>
</protein>
<feature type="region of interest" description="Disordered" evidence="1">
    <location>
        <begin position="534"/>
        <end position="667"/>
    </location>
</feature>
<feature type="compositionally biased region" description="Basic and acidic residues" evidence="1">
    <location>
        <begin position="358"/>
        <end position="374"/>
    </location>
</feature>
<accession>A0A815QMC8</accession>
<reference evidence="2" key="1">
    <citation type="submission" date="2021-02" db="EMBL/GenBank/DDBJ databases">
        <authorList>
            <person name="Nowell W R."/>
        </authorList>
    </citation>
    <scope>NUCLEOTIDE SEQUENCE</scope>
</reference>